<dbReference type="PANTHER" id="PTHR12835:SF5">
    <property type="entry name" value="BIOTIN--PROTEIN LIGASE"/>
    <property type="match status" value="1"/>
</dbReference>
<gene>
    <name evidence="3" type="primary">birA</name>
    <name evidence="5" type="ORF">ACFFHQ_10685</name>
</gene>
<reference evidence="5 6" key="1">
    <citation type="submission" date="2024-09" db="EMBL/GenBank/DDBJ databases">
        <authorList>
            <person name="Sun Q."/>
            <person name="Mori K."/>
        </authorList>
    </citation>
    <scope>NUCLEOTIDE SEQUENCE [LARGE SCALE GENOMIC DNA]</scope>
    <source>
        <strain evidence="5 6">CCM 7224</strain>
    </source>
</reference>
<proteinExistence type="inferred from homology"/>
<keyword evidence="3" id="KW-0804">Transcription</keyword>
<keyword evidence="2 3" id="KW-0092">Biotin</keyword>
<dbReference type="Pfam" id="PF02237">
    <property type="entry name" value="BPL_C"/>
    <property type="match status" value="1"/>
</dbReference>
<feature type="domain" description="BPL/LPL catalytic" evidence="4">
    <location>
        <begin position="75"/>
        <end position="266"/>
    </location>
</feature>
<dbReference type="InterPro" id="IPR036388">
    <property type="entry name" value="WH-like_DNA-bd_sf"/>
</dbReference>
<keyword evidence="3" id="KW-0067">ATP-binding</keyword>
<dbReference type="InterPro" id="IPR045864">
    <property type="entry name" value="aa-tRNA-synth_II/BPL/LPL"/>
</dbReference>
<dbReference type="Pfam" id="PF03099">
    <property type="entry name" value="BPL_LplA_LipB"/>
    <property type="match status" value="1"/>
</dbReference>
<dbReference type="Pfam" id="PF08279">
    <property type="entry name" value="HTH_11"/>
    <property type="match status" value="1"/>
</dbReference>
<dbReference type="SUPFAM" id="SSF55681">
    <property type="entry name" value="Class II aaRS and biotin synthetases"/>
    <property type="match status" value="1"/>
</dbReference>
<dbReference type="CDD" id="cd16442">
    <property type="entry name" value="BPL"/>
    <property type="match status" value="1"/>
</dbReference>
<dbReference type="InterPro" id="IPR003142">
    <property type="entry name" value="BPL_C"/>
</dbReference>
<dbReference type="PANTHER" id="PTHR12835">
    <property type="entry name" value="BIOTIN PROTEIN LIGASE"/>
    <property type="match status" value="1"/>
</dbReference>
<dbReference type="InterPro" id="IPR036390">
    <property type="entry name" value="WH_DNA-bd_sf"/>
</dbReference>
<dbReference type="HAMAP" id="MF_00978">
    <property type="entry name" value="Bifunct_BirA"/>
    <property type="match status" value="1"/>
</dbReference>
<dbReference type="Proteomes" id="UP001589785">
    <property type="component" value="Unassembled WGS sequence"/>
</dbReference>
<evidence type="ECO:0000256" key="1">
    <source>
        <dbReference type="ARBA" id="ARBA00022598"/>
    </source>
</evidence>
<comment type="similarity">
    <text evidence="3">Belongs to the biotin--protein ligase family.</text>
</comment>
<comment type="function">
    <text evidence="3">Acts both as a biotin--[acetyl-CoA-carboxylase] ligase and a repressor.</text>
</comment>
<keyword evidence="3" id="KW-0547">Nucleotide-binding</keyword>
<dbReference type="EMBL" id="JBHLVN010000052">
    <property type="protein sequence ID" value="MFC0297886.1"/>
    <property type="molecule type" value="Genomic_DNA"/>
</dbReference>
<dbReference type="InterPro" id="IPR030855">
    <property type="entry name" value="Bifunct_BirA"/>
</dbReference>
<dbReference type="GO" id="GO:0004077">
    <property type="term" value="F:biotin--[biotin carboxyl-carrier protein] ligase activity"/>
    <property type="evidence" value="ECO:0007669"/>
    <property type="project" value="UniProtKB-EC"/>
</dbReference>
<keyword evidence="3" id="KW-0238">DNA-binding</keyword>
<keyword evidence="3" id="KW-0805">Transcription regulation</keyword>
<comment type="caution">
    <text evidence="5">The sequence shown here is derived from an EMBL/GenBank/DDBJ whole genome shotgun (WGS) entry which is preliminary data.</text>
</comment>
<comment type="caution">
    <text evidence="3">Lacks conserved residue(s) required for the propagation of feature annotation.</text>
</comment>
<organism evidence="5 6">
    <name type="scientific">Geobacillus jurassicus</name>
    <dbReference type="NCBI Taxonomy" id="235932"/>
    <lineage>
        <taxon>Bacteria</taxon>
        <taxon>Bacillati</taxon>
        <taxon>Bacillota</taxon>
        <taxon>Bacilli</taxon>
        <taxon>Bacillales</taxon>
        <taxon>Anoxybacillaceae</taxon>
        <taxon>Geobacillus</taxon>
    </lineage>
</organism>
<dbReference type="NCBIfam" id="TIGR00121">
    <property type="entry name" value="birA_ligase"/>
    <property type="match status" value="1"/>
</dbReference>
<dbReference type="Gene3D" id="3.30.930.10">
    <property type="entry name" value="Bira Bifunctional Protein, Domain 2"/>
    <property type="match status" value="1"/>
</dbReference>
<keyword evidence="3" id="KW-0678">Repressor</keyword>
<dbReference type="InterPro" id="IPR004408">
    <property type="entry name" value="Biotin_CoA_COase_ligase"/>
</dbReference>
<name>A0ABV6GTS9_9BACL</name>
<dbReference type="RefSeq" id="WP_066229189.1">
    <property type="nucleotide sequence ID" value="NZ_JBHLVN010000052.1"/>
</dbReference>
<keyword evidence="1 3" id="KW-0436">Ligase</keyword>
<dbReference type="InterPro" id="IPR004143">
    <property type="entry name" value="BPL_LPL_catalytic"/>
</dbReference>
<dbReference type="EC" id="6.3.4.15" evidence="3"/>
<protein>
    <recommendedName>
        <fullName evidence="3">Bifunctional ligase/repressor BirA</fullName>
    </recommendedName>
    <alternativeName>
        <fullName evidence="3">Biotin--[acetyl-CoA-carboxylase] ligase</fullName>
        <ecNumber evidence="3">6.3.4.15</ecNumber>
    </alternativeName>
    <alternativeName>
        <fullName evidence="3">Biotin--protein ligase</fullName>
    </alternativeName>
    <alternativeName>
        <fullName evidence="3">Biotin-[acetyl-CoA carboxylase] synthetase</fullName>
    </alternativeName>
</protein>
<evidence type="ECO:0000313" key="6">
    <source>
        <dbReference type="Proteomes" id="UP001589785"/>
    </source>
</evidence>
<feature type="binding site" evidence="3">
    <location>
        <position position="193"/>
    </location>
    <ligand>
        <name>biotin</name>
        <dbReference type="ChEBI" id="CHEBI:57586"/>
    </ligand>
</feature>
<evidence type="ECO:0000313" key="5">
    <source>
        <dbReference type="EMBL" id="MFC0297886.1"/>
    </source>
</evidence>
<evidence type="ECO:0000259" key="4">
    <source>
        <dbReference type="PROSITE" id="PS51733"/>
    </source>
</evidence>
<accession>A0ABV6GTS9</accession>
<evidence type="ECO:0000256" key="3">
    <source>
        <dbReference type="HAMAP-Rule" id="MF_00978"/>
    </source>
</evidence>
<feature type="binding site" evidence="3">
    <location>
        <begin position="126"/>
        <end position="128"/>
    </location>
    <ligand>
        <name>biotin</name>
        <dbReference type="ChEBI" id="CHEBI:57586"/>
    </ligand>
</feature>
<keyword evidence="6" id="KW-1185">Reference proteome</keyword>
<dbReference type="Gene3D" id="2.30.30.100">
    <property type="match status" value="1"/>
</dbReference>
<dbReference type="SUPFAM" id="SSF46785">
    <property type="entry name" value="Winged helix' DNA-binding domain"/>
    <property type="match status" value="1"/>
</dbReference>
<comment type="catalytic activity">
    <reaction evidence="3">
        <text>biotin + L-lysyl-[protein] + ATP = N(6)-biotinyl-L-lysyl-[protein] + AMP + diphosphate + H(+)</text>
        <dbReference type="Rhea" id="RHEA:11756"/>
        <dbReference type="Rhea" id="RHEA-COMP:9752"/>
        <dbReference type="Rhea" id="RHEA-COMP:10505"/>
        <dbReference type="ChEBI" id="CHEBI:15378"/>
        <dbReference type="ChEBI" id="CHEBI:29969"/>
        <dbReference type="ChEBI" id="CHEBI:30616"/>
        <dbReference type="ChEBI" id="CHEBI:33019"/>
        <dbReference type="ChEBI" id="CHEBI:57586"/>
        <dbReference type="ChEBI" id="CHEBI:83144"/>
        <dbReference type="ChEBI" id="CHEBI:456215"/>
        <dbReference type="EC" id="6.3.4.15"/>
    </reaction>
</comment>
<sequence>MAHGAQSDTRKKLLELFAEANGGFLSGQKISEQLGCSRAAVWKHIEELRKEGFELEAVRRLGYRIISTPDKVTANEIQLGLKTKKLGHTIHFFDEVDSTQRIAARLAYEGAPEGTLVVAEEQKAGRGRLDRKWFSPKGTGIWMSLILRPAIPPQRAPQLTLLAAVAISQAIQEVTGLVPDIKWPNDILLDGKKCVGILTELQADPDRVHSVIIGIGINVNQTIEQFPEDIRAIATSLAIEKGERVKRAPLIQEILLRLERLYEQYLAHGFRPIKLLWEGYAVSIGKPVTARTLSGVIRGIARGITDDGLLILEDEQHNIHYIHSADIQF</sequence>
<feature type="DNA-binding region" description="H-T-H motif" evidence="3">
    <location>
        <begin position="27"/>
        <end position="46"/>
    </location>
</feature>
<feature type="binding site" evidence="3">
    <location>
        <position position="122"/>
    </location>
    <ligand>
        <name>biotin</name>
        <dbReference type="ChEBI" id="CHEBI:57586"/>
    </ligand>
</feature>
<dbReference type="Gene3D" id="1.10.10.10">
    <property type="entry name" value="Winged helix-like DNA-binding domain superfamily/Winged helix DNA-binding domain"/>
    <property type="match status" value="1"/>
</dbReference>
<dbReference type="PROSITE" id="PS51733">
    <property type="entry name" value="BPL_LPL_CATALYTIC"/>
    <property type="match status" value="1"/>
</dbReference>
<dbReference type="InterPro" id="IPR013196">
    <property type="entry name" value="HTH_11"/>
</dbReference>
<evidence type="ECO:0000256" key="2">
    <source>
        <dbReference type="ARBA" id="ARBA00023267"/>
    </source>
</evidence>